<sequence length="249" mass="27791">MRIYPEKPKNVYFFGTCLVDMAYPDAGMAGIRLLEREGLRVVYPQDQSCCGQPAYNSGYMDEAREVARKQLDSFPRDWPIIVPSGSCAGMMHRHYPKLFEGDPDYFRAKAFSNRVFELTEFLVRVCGIRLADKGAPVTVTWHSSCHAMREMGIIGICKDLIGQLENVTLVELEKEYECCGFGGTFSVKQPEISAAMVRDKAEAAFRTGAQVLLTADCGCLMNITGALDRMGLAMTGKHIAEFIWERTNG</sequence>
<proteinExistence type="predicted"/>
<dbReference type="PANTHER" id="PTHR30296">
    <property type="entry name" value="UNCHARACTERIZED PROTEIN YKGE"/>
    <property type="match status" value="1"/>
</dbReference>
<dbReference type="AlphaFoldDB" id="A0A846QL36"/>
<evidence type="ECO:0000313" key="3">
    <source>
        <dbReference type="Proteomes" id="UP000580856"/>
    </source>
</evidence>
<dbReference type="Proteomes" id="UP000580856">
    <property type="component" value="Unassembled WGS sequence"/>
</dbReference>
<reference evidence="2 3" key="1">
    <citation type="submission" date="2020-03" db="EMBL/GenBank/DDBJ databases">
        <title>Genomic Encyclopedia of Type Strains, Phase IV (KMG-IV): sequencing the most valuable type-strain genomes for metagenomic binning, comparative biology and taxonomic classification.</title>
        <authorList>
            <person name="Goeker M."/>
        </authorList>
    </citation>
    <scope>NUCLEOTIDE SEQUENCE [LARGE SCALE GENOMIC DNA]</scope>
    <source>
        <strain evidence="2 3">DSM 24233</strain>
    </source>
</reference>
<gene>
    <name evidence="2" type="ORF">GGQ74_002504</name>
</gene>
<dbReference type="RefSeq" id="WP_167941868.1">
    <property type="nucleotide sequence ID" value="NZ_JAATJA010000002.1"/>
</dbReference>
<accession>A0A846QL36</accession>
<keyword evidence="3" id="KW-1185">Reference proteome</keyword>
<evidence type="ECO:0000313" key="2">
    <source>
        <dbReference type="EMBL" id="NJB68831.1"/>
    </source>
</evidence>
<name>A0A846QL36_9BACT</name>
<feature type="domain" description="Cysteine-rich" evidence="1">
    <location>
        <begin position="139"/>
        <end position="223"/>
    </location>
</feature>
<comment type="caution">
    <text evidence="2">The sequence shown here is derived from an EMBL/GenBank/DDBJ whole genome shotgun (WGS) entry which is preliminary data.</text>
</comment>
<protein>
    <submittedName>
        <fullName evidence="2">L-lactate dehydrogenase complex protein LldE</fullName>
    </submittedName>
</protein>
<dbReference type="GO" id="GO:0005829">
    <property type="term" value="C:cytosol"/>
    <property type="evidence" value="ECO:0007669"/>
    <property type="project" value="TreeGrafter"/>
</dbReference>
<dbReference type="InterPro" id="IPR004017">
    <property type="entry name" value="Cys_rich_dom"/>
</dbReference>
<dbReference type="PANTHER" id="PTHR30296:SF0">
    <property type="entry name" value="LACTATE UTILIZATION PROTEIN A"/>
    <property type="match status" value="1"/>
</dbReference>
<dbReference type="GO" id="GO:0016491">
    <property type="term" value="F:oxidoreductase activity"/>
    <property type="evidence" value="ECO:0007669"/>
    <property type="project" value="UniProtKB-ARBA"/>
</dbReference>
<dbReference type="Pfam" id="PF02754">
    <property type="entry name" value="CCG"/>
    <property type="match status" value="2"/>
</dbReference>
<dbReference type="EMBL" id="JAATJA010000002">
    <property type="protein sequence ID" value="NJB68831.1"/>
    <property type="molecule type" value="Genomic_DNA"/>
</dbReference>
<feature type="domain" description="Cysteine-rich" evidence="1">
    <location>
        <begin position="11"/>
        <end position="91"/>
    </location>
</feature>
<evidence type="ECO:0000259" key="1">
    <source>
        <dbReference type="Pfam" id="PF02754"/>
    </source>
</evidence>
<organism evidence="2 3">
    <name type="scientific">Desulfobaculum xiamenense</name>
    <dbReference type="NCBI Taxonomy" id="995050"/>
    <lineage>
        <taxon>Bacteria</taxon>
        <taxon>Pseudomonadati</taxon>
        <taxon>Thermodesulfobacteriota</taxon>
        <taxon>Desulfovibrionia</taxon>
        <taxon>Desulfovibrionales</taxon>
        <taxon>Desulfovibrionaceae</taxon>
        <taxon>Desulfobaculum</taxon>
    </lineage>
</organism>